<evidence type="ECO:0000313" key="3">
    <source>
        <dbReference type="EMBL" id="KAA3674263.1"/>
    </source>
</evidence>
<dbReference type="InterPro" id="IPR052651">
    <property type="entry name" value="WDR81"/>
</dbReference>
<feature type="non-terminal residue" evidence="3">
    <location>
        <position position="1"/>
    </location>
</feature>
<evidence type="ECO:0000313" key="4">
    <source>
        <dbReference type="Proteomes" id="UP000324629"/>
    </source>
</evidence>
<comment type="caution">
    <text evidence="3">The sequence shown here is derived from an EMBL/GenBank/DDBJ whole genome shotgun (WGS) entry which is preliminary data.</text>
</comment>
<feature type="repeat" description="WD" evidence="1">
    <location>
        <begin position="49"/>
        <end position="90"/>
    </location>
</feature>
<evidence type="ECO:0000256" key="2">
    <source>
        <dbReference type="SAM" id="Coils"/>
    </source>
</evidence>
<dbReference type="PANTHER" id="PTHR44662">
    <property type="entry name" value="WD REPEAT-CONTAINING PROTEIN 81"/>
    <property type="match status" value="1"/>
</dbReference>
<proteinExistence type="predicted"/>
<dbReference type="EMBL" id="QNGE01003269">
    <property type="protein sequence ID" value="KAA3674263.1"/>
    <property type="molecule type" value="Genomic_DNA"/>
</dbReference>
<feature type="coiled-coil region" evidence="2">
    <location>
        <begin position="15"/>
        <end position="42"/>
    </location>
</feature>
<keyword evidence="4" id="KW-1185">Reference proteome</keyword>
<dbReference type="PROSITE" id="PS50294">
    <property type="entry name" value="WD_REPEATS_REGION"/>
    <property type="match status" value="1"/>
</dbReference>
<protein>
    <submittedName>
        <fullName evidence="3">Uncharacterized protein</fullName>
    </submittedName>
</protein>
<dbReference type="AlphaFoldDB" id="A0A5J4NFP4"/>
<dbReference type="Proteomes" id="UP000324629">
    <property type="component" value="Unassembled WGS sequence"/>
</dbReference>
<organism evidence="3 4">
    <name type="scientific">Paragonimus westermani</name>
    <dbReference type="NCBI Taxonomy" id="34504"/>
    <lineage>
        <taxon>Eukaryota</taxon>
        <taxon>Metazoa</taxon>
        <taxon>Spiralia</taxon>
        <taxon>Lophotrochozoa</taxon>
        <taxon>Platyhelminthes</taxon>
        <taxon>Trematoda</taxon>
        <taxon>Digenea</taxon>
        <taxon>Plagiorchiida</taxon>
        <taxon>Troglotremata</taxon>
        <taxon>Troglotrematidae</taxon>
        <taxon>Paragonimus</taxon>
    </lineage>
</organism>
<dbReference type="InterPro" id="IPR015943">
    <property type="entry name" value="WD40/YVTN_repeat-like_dom_sf"/>
</dbReference>
<dbReference type="GO" id="GO:0005739">
    <property type="term" value="C:mitochondrion"/>
    <property type="evidence" value="ECO:0007669"/>
    <property type="project" value="TreeGrafter"/>
</dbReference>
<dbReference type="GO" id="GO:0035973">
    <property type="term" value="P:aggrephagy"/>
    <property type="evidence" value="ECO:0007669"/>
    <property type="project" value="TreeGrafter"/>
</dbReference>
<accession>A0A5J4NFP4</accession>
<reference evidence="3 4" key="1">
    <citation type="journal article" date="2019" name="Gigascience">
        <title>Whole-genome sequence of the oriental lung fluke Paragonimus westermani.</title>
        <authorList>
            <person name="Oey H."/>
            <person name="Zakrzewski M."/>
            <person name="Narain K."/>
            <person name="Devi K.R."/>
            <person name="Agatsuma T."/>
            <person name="Nawaratna S."/>
            <person name="Gobert G.N."/>
            <person name="Jones M.K."/>
            <person name="Ragan M.A."/>
            <person name="McManus D.P."/>
            <person name="Krause L."/>
        </authorList>
    </citation>
    <scope>NUCLEOTIDE SEQUENCE [LARGE SCALE GENOMIC DNA]</scope>
    <source>
        <strain evidence="3 4">IND2009</strain>
    </source>
</reference>
<dbReference type="PROSITE" id="PS50082">
    <property type="entry name" value="WD_REPEATS_2"/>
    <property type="match status" value="1"/>
</dbReference>
<sequence length="525" mass="56635">PTSCSRCADSEFHLRGAWTDILQQQQDEINEMENRQQSYQYHGIRASCFVGHTGKVNCIDVMDTENCFLTGAQDNTVQLWSLTNSYSPNLFTSLTSAQNSGQSTFSSPHSKWTTNPTQRSTLSNPVIPSASIAARLVYREHKKSVFASIFLNNYRLIASCDGHLILWDPCTGQKVRGGFGTQAMLTAVTRSTYPHGALLCADQRGQLFLIDPRAATHQHVQSLPLASGLLSASMVRAVLRMGAKSTSGAPKKHNKTDDPLTHQLYALYSSVHTQSSRSVTFVPNGASTNSAEGTLRHLAACDTSHILLCGFTSGLMTALDLRQYQVVKAWQGHANTVAQIEHLKPEWFVSAGIRNIALWRSPSDYADCGFVRMVDNLSGCAADRANFPATQNAFPEVFSASTIESISRLTVCRGDIIVCSTQSGIASCSVASASGANPSGSSPTLWDTQIRPSPVQLSSSASVISVGAEHLGVYRFSSNTERLNYTYLGEIPPGFLRGHVTALACLPQSGLLLAGSSVGALSLLY</sequence>
<dbReference type="PANTHER" id="PTHR44662:SF1">
    <property type="entry name" value="WD REPEAT-CONTAINING PROTEIN 81"/>
    <property type="match status" value="1"/>
</dbReference>
<dbReference type="SUPFAM" id="SSF50978">
    <property type="entry name" value="WD40 repeat-like"/>
    <property type="match status" value="1"/>
</dbReference>
<dbReference type="SMART" id="SM00320">
    <property type="entry name" value="WD40"/>
    <property type="match status" value="4"/>
</dbReference>
<keyword evidence="2" id="KW-0175">Coiled coil</keyword>
<gene>
    <name evidence="3" type="ORF">DEA37_0003827</name>
</gene>
<dbReference type="GO" id="GO:0035014">
    <property type="term" value="F:phosphatidylinositol 3-kinase regulator activity"/>
    <property type="evidence" value="ECO:0007669"/>
    <property type="project" value="TreeGrafter"/>
</dbReference>
<evidence type="ECO:0000256" key="1">
    <source>
        <dbReference type="PROSITE-ProRule" id="PRU00221"/>
    </source>
</evidence>
<keyword evidence="1" id="KW-0853">WD repeat</keyword>
<name>A0A5J4NFP4_9TREM</name>
<dbReference type="InterPro" id="IPR001680">
    <property type="entry name" value="WD40_rpt"/>
</dbReference>
<dbReference type="Gene3D" id="2.130.10.10">
    <property type="entry name" value="YVTN repeat-like/Quinoprotein amine dehydrogenase"/>
    <property type="match status" value="2"/>
</dbReference>
<dbReference type="Pfam" id="PF00400">
    <property type="entry name" value="WD40"/>
    <property type="match status" value="1"/>
</dbReference>
<dbReference type="InterPro" id="IPR036322">
    <property type="entry name" value="WD40_repeat_dom_sf"/>
</dbReference>